<evidence type="ECO:0000313" key="2">
    <source>
        <dbReference type="Proteomes" id="UP000595814"/>
    </source>
</evidence>
<keyword evidence="2" id="KW-1185">Reference proteome</keyword>
<protein>
    <submittedName>
        <fullName evidence="1">Uncharacterized protein</fullName>
    </submittedName>
</protein>
<proteinExistence type="predicted"/>
<evidence type="ECO:0000313" key="1">
    <source>
        <dbReference type="EMBL" id="QQK08899.1"/>
    </source>
</evidence>
<name>A0AC61N1I6_9FIRM</name>
<dbReference type="Proteomes" id="UP000595814">
    <property type="component" value="Chromosome"/>
</dbReference>
<accession>A0AC61N1I6</accession>
<dbReference type="EMBL" id="CP066744">
    <property type="protein sequence ID" value="QQK08899.1"/>
    <property type="molecule type" value="Genomic_DNA"/>
</dbReference>
<organism evidence="1 2">
    <name type="scientific">Miniphocaeibacter halophilus</name>
    <dbReference type="NCBI Taxonomy" id="2931922"/>
    <lineage>
        <taxon>Bacteria</taxon>
        <taxon>Bacillati</taxon>
        <taxon>Bacillota</taxon>
        <taxon>Tissierellia</taxon>
        <taxon>Tissierellales</taxon>
        <taxon>Peptoniphilaceae</taxon>
        <taxon>Miniphocaeibacter</taxon>
    </lineage>
</organism>
<sequence>MKKLFSIELKKILRNKLTIFIFILTFCTALAFSYLTTGGLYSSRVLPDGTVEDTQGILALKSAKEIEDVGFNELSPENLKPIVHKYQDILNKYGTEIPNDIYVKEIDPYSNILKIFPQIYINEDGTYNYDIFKTITDEQIDQIYETRDKTVEDYIRSQLPGQPFAVEHVLAMNEKVDTPFTYYPLLSSWHNVLAQISIMLLILFFYNSIVIAPIFASEYQSGSIMITRSTKLGRKPLTNVKIKVSILISTLIYFVFMMVFTAVLLILYGIDGMKMPIQMIGITIATPMNLGQLYIISIVVGYLSMIVLNLVTLLLSLKLKNSFYTVIAFIAILILPNIISSFSENGSIFSFLVDIFPTAGVNIYTALCRLNFYKLGSISLWSPWIIMLSTLIWIPILIVLIQKDSSNKDKSKFSYTGR</sequence>
<reference evidence="1 2" key="1">
    <citation type="journal article" date="2022" name="Int. J. Syst. Evol. Microbiol.">
        <title>Miniphocaeibacter halophilus sp. nov., an ammonium-tolerant acetate-producing bacterium isolated from a biogas system.</title>
        <authorList>
            <person name="Schnurer A."/>
            <person name="Singh A."/>
            <person name="Bi S."/>
            <person name="Qiao W."/>
            <person name="Westerholm M."/>
        </authorList>
    </citation>
    <scope>NUCLEOTIDE SEQUENCE [LARGE SCALE GENOMIC DNA]</scope>
    <source>
        <strain evidence="1 2">AMB_01</strain>
    </source>
</reference>
<gene>
    <name evidence="1" type="ORF">JFY71_05015</name>
</gene>